<comment type="caution">
    <text evidence="2">The sequence shown here is derived from an EMBL/GenBank/DDBJ whole genome shotgun (WGS) entry which is preliminary data.</text>
</comment>
<sequence length="313" mass="34294">MPDIPQRQLGRTGLQVTTLGFGALELRGMVAGVGRELTAGQPERILNAVLDAGINYLDVAVDYGEAEEHIGRCIAHRRQAFYLASKCGCPLDVSRFTPAERTRFGVPLPRLHDYSRQNIIAACHQSLRRMRTDYLDVLQFHFSPAQSVLQQEGAIETLQELQRAGKVRYIGCSSILPHLTDHIRMGVFDVLQIPYSALQPEHEAAISAAAHAGLGIVIRGGVARGEPGAGQGLADVWQLWQHAQMDTLLAGMSATEFLLRFTITNPDMHTTIVGTVNPAHLQENVTAVLRGPLPADLYQEARQRLANARTARA</sequence>
<feature type="domain" description="NADP-dependent oxidoreductase" evidence="1">
    <location>
        <begin position="20"/>
        <end position="219"/>
    </location>
</feature>
<proteinExistence type="predicted"/>
<dbReference type="Proteomes" id="UP000712673">
    <property type="component" value="Unassembled WGS sequence"/>
</dbReference>
<protein>
    <submittedName>
        <fullName evidence="2">Aldo/keto reductase</fullName>
    </submittedName>
</protein>
<organism evidence="2 3">
    <name type="scientific">Tectimicrobiota bacterium</name>
    <dbReference type="NCBI Taxonomy" id="2528274"/>
    <lineage>
        <taxon>Bacteria</taxon>
        <taxon>Pseudomonadati</taxon>
        <taxon>Nitrospinota/Tectimicrobiota group</taxon>
        <taxon>Candidatus Tectimicrobiota</taxon>
    </lineage>
</organism>
<dbReference type="CDD" id="cd19095">
    <property type="entry name" value="AKR_PA4992-like"/>
    <property type="match status" value="1"/>
</dbReference>
<gene>
    <name evidence="2" type="ORF">FJZ47_08095</name>
</gene>
<dbReference type="Gene3D" id="3.20.20.100">
    <property type="entry name" value="NADP-dependent oxidoreductase domain"/>
    <property type="match status" value="1"/>
</dbReference>
<dbReference type="InterPro" id="IPR036812">
    <property type="entry name" value="NAD(P)_OxRdtase_dom_sf"/>
</dbReference>
<reference evidence="2" key="1">
    <citation type="submission" date="2019-03" db="EMBL/GenBank/DDBJ databases">
        <title>Lake Tanganyika Metagenome-Assembled Genomes (MAGs).</title>
        <authorList>
            <person name="Tran P."/>
        </authorList>
    </citation>
    <scope>NUCLEOTIDE SEQUENCE</scope>
    <source>
        <strain evidence="2">K_DeepCast_65m_m2_066</strain>
    </source>
</reference>
<name>A0A937VZ06_UNCTE</name>
<evidence type="ECO:0000313" key="3">
    <source>
        <dbReference type="Proteomes" id="UP000712673"/>
    </source>
</evidence>
<evidence type="ECO:0000259" key="1">
    <source>
        <dbReference type="Pfam" id="PF00248"/>
    </source>
</evidence>
<dbReference type="EMBL" id="VGLS01000192">
    <property type="protein sequence ID" value="MBM3223743.1"/>
    <property type="molecule type" value="Genomic_DNA"/>
</dbReference>
<evidence type="ECO:0000313" key="2">
    <source>
        <dbReference type="EMBL" id="MBM3223743.1"/>
    </source>
</evidence>
<dbReference type="PANTHER" id="PTHR43312">
    <property type="entry name" value="D-THREO-ALDOSE 1-DEHYDROGENASE"/>
    <property type="match status" value="1"/>
</dbReference>
<dbReference type="InterPro" id="IPR023210">
    <property type="entry name" value="NADP_OxRdtase_dom"/>
</dbReference>
<accession>A0A937VZ06</accession>
<dbReference type="AlphaFoldDB" id="A0A937VZ06"/>
<dbReference type="SUPFAM" id="SSF51430">
    <property type="entry name" value="NAD(P)-linked oxidoreductase"/>
    <property type="match status" value="1"/>
</dbReference>
<dbReference type="Pfam" id="PF00248">
    <property type="entry name" value="Aldo_ket_red"/>
    <property type="match status" value="1"/>
</dbReference>
<dbReference type="InterPro" id="IPR053135">
    <property type="entry name" value="AKR2_Oxidoreductase"/>
</dbReference>
<dbReference type="PANTHER" id="PTHR43312:SF1">
    <property type="entry name" value="NADP-DEPENDENT OXIDOREDUCTASE DOMAIN-CONTAINING PROTEIN"/>
    <property type="match status" value="1"/>
</dbReference>